<comment type="caution">
    <text evidence="1">The sequence shown here is derived from an EMBL/GenBank/DDBJ whole genome shotgun (WGS) entry which is preliminary data.</text>
</comment>
<reference evidence="1" key="1">
    <citation type="journal article" date="2015" name="Genome Biol. Evol.">
        <title>Organellar Genomes of White Spruce (Picea glauca): Assembly and Annotation.</title>
        <authorList>
            <person name="Jackman S.D."/>
            <person name="Warren R.L."/>
            <person name="Gibb E.A."/>
            <person name="Vandervalk B.P."/>
            <person name="Mohamadi H."/>
            <person name="Chu J."/>
            <person name="Raymond A."/>
            <person name="Pleasance S."/>
            <person name="Coope R."/>
            <person name="Wildung M.R."/>
            <person name="Ritland C.E."/>
            <person name="Bousquet J."/>
            <person name="Jones S.J."/>
            <person name="Bohlmann J."/>
            <person name="Birol I."/>
        </authorList>
    </citation>
    <scope>NUCLEOTIDE SEQUENCE [LARGE SCALE GENOMIC DNA]</scope>
    <source>
        <tissue evidence="1">Flushing bud</tissue>
    </source>
</reference>
<name>A0A101M171_PICGL</name>
<sequence length="94" mass="11601">MIINIINRRNLITRRNVMKIVRTKMDILIVISVRIKMDEVDNERHPENKILYLCRRYQLGERITVLRYMSNERCMYHYMQRIKTNHFMSISISR</sequence>
<protein>
    <submittedName>
        <fullName evidence="1">Uncharacterized protein</fullName>
    </submittedName>
</protein>
<dbReference type="AlphaFoldDB" id="A0A101M171"/>
<geneLocation type="mitochondrion" evidence="1"/>
<keyword evidence="1" id="KW-0496">Mitochondrion</keyword>
<dbReference type="EMBL" id="LKAM01000004">
    <property type="protein sequence ID" value="KUM49079.1"/>
    <property type="molecule type" value="Genomic_DNA"/>
</dbReference>
<gene>
    <name evidence="1" type="ORF">ABT39_MTgene4416</name>
</gene>
<accession>A0A101M171</accession>
<evidence type="ECO:0000313" key="1">
    <source>
        <dbReference type="EMBL" id="KUM49079.1"/>
    </source>
</evidence>
<proteinExistence type="predicted"/>
<organism evidence="1">
    <name type="scientific">Picea glauca</name>
    <name type="common">White spruce</name>
    <name type="synonym">Pinus glauca</name>
    <dbReference type="NCBI Taxonomy" id="3330"/>
    <lineage>
        <taxon>Eukaryota</taxon>
        <taxon>Viridiplantae</taxon>
        <taxon>Streptophyta</taxon>
        <taxon>Embryophyta</taxon>
        <taxon>Tracheophyta</taxon>
        <taxon>Spermatophyta</taxon>
        <taxon>Pinopsida</taxon>
        <taxon>Pinidae</taxon>
        <taxon>Conifers I</taxon>
        <taxon>Pinales</taxon>
        <taxon>Pinaceae</taxon>
        <taxon>Picea</taxon>
    </lineage>
</organism>